<dbReference type="InterPro" id="IPR004045">
    <property type="entry name" value="Glutathione_S-Trfase_N"/>
</dbReference>
<keyword evidence="4" id="KW-1185">Reference proteome</keyword>
<feature type="domain" description="GST N-terminal" evidence="1">
    <location>
        <begin position="4"/>
        <end position="84"/>
    </location>
</feature>
<evidence type="ECO:0000313" key="3">
    <source>
        <dbReference type="EMBL" id="ATB31665.1"/>
    </source>
</evidence>
<dbReference type="PROSITE" id="PS50405">
    <property type="entry name" value="GST_CTER"/>
    <property type="match status" value="1"/>
</dbReference>
<dbReference type="Proteomes" id="UP000217289">
    <property type="component" value="Chromosome"/>
</dbReference>
<dbReference type="PANTHER" id="PTHR42673:SF4">
    <property type="entry name" value="MALEYLACETOACETATE ISOMERASE"/>
    <property type="match status" value="1"/>
</dbReference>
<keyword evidence="3" id="KW-0808">Transferase</keyword>
<dbReference type="PANTHER" id="PTHR42673">
    <property type="entry name" value="MALEYLACETOACETATE ISOMERASE"/>
    <property type="match status" value="1"/>
</dbReference>
<dbReference type="KEGG" id="mbd:MEBOL_005128"/>
<dbReference type="GO" id="GO:0004364">
    <property type="term" value="F:glutathione transferase activity"/>
    <property type="evidence" value="ECO:0007669"/>
    <property type="project" value="TreeGrafter"/>
</dbReference>
<protein>
    <submittedName>
        <fullName evidence="3">Putative glutathione S-transferase</fullName>
    </submittedName>
</protein>
<name>A0A250IIT7_9BACT</name>
<dbReference type="InterPro" id="IPR036282">
    <property type="entry name" value="Glutathione-S-Trfase_C_sf"/>
</dbReference>
<evidence type="ECO:0000313" key="4">
    <source>
        <dbReference type="Proteomes" id="UP000217289"/>
    </source>
</evidence>
<dbReference type="Gene3D" id="1.20.1050.10">
    <property type="match status" value="1"/>
</dbReference>
<sequence length="270" mass="30301">MSASGRILYQFPISHFSEKSRWNLDAKGISYRVHNLIPGLHLLVTKRLTKGVSGTVPILVDEEQVIHDSTDIALYLERAYPATPALIPSTAAERERVLELEDYFDTIVGKNVRRWVYAQLFDGNVDVRPLMFGALSPPVRLLGHAMYPLIRRTIRRQYIQTPAKVEASRVKLMEGIERLEGEIQGDPSRYLVGSSLSIADITAAALYAPMMMPEASPYALQPGQAVPPALAEMRARLLARPAGQWFLRRYQEDRRRLAHGFTTGTETESG</sequence>
<evidence type="ECO:0000259" key="1">
    <source>
        <dbReference type="PROSITE" id="PS50404"/>
    </source>
</evidence>
<dbReference type="RefSeq" id="WP_157775482.1">
    <property type="nucleotide sequence ID" value="NZ_CP022163.1"/>
</dbReference>
<dbReference type="GO" id="GO:0006749">
    <property type="term" value="P:glutathione metabolic process"/>
    <property type="evidence" value="ECO:0007669"/>
    <property type="project" value="TreeGrafter"/>
</dbReference>
<dbReference type="AlphaFoldDB" id="A0A250IIT7"/>
<dbReference type="Gene3D" id="3.40.30.10">
    <property type="entry name" value="Glutaredoxin"/>
    <property type="match status" value="1"/>
</dbReference>
<dbReference type="EMBL" id="CP022163">
    <property type="protein sequence ID" value="ATB31665.1"/>
    <property type="molecule type" value="Genomic_DNA"/>
</dbReference>
<dbReference type="GO" id="GO:0016034">
    <property type="term" value="F:maleylacetoacetate isomerase activity"/>
    <property type="evidence" value="ECO:0007669"/>
    <property type="project" value="TreeGrafter"/>
</dbReference>
<dbReference type="GO" id="GO:0006559">
    <property type="term" value="P:L-phenylalanine catabolic process"/>
    <property type="evidence" value="ECO:0007669"/>
    <property type="project" value="TreeGrafter"/>
</dbReference>
<dbReference type="Pfam" id="PF13417">
    <property type="entry name" value="GST_N_3"/>
    <property type="match status" value="1"/>
</dbReference>
<dbReference type="SUPFAM" id="SSF47616">
    <property type="entry name" value="GST C-terminal domain-like"/>
    <property type="match status" value="1"/>
</dbReference>
<feature type="domain" description="GST C-terminal" evidence="2">
    <location>
        <begin position="90"/>
        <end position="257"/>
    </location>
</feature>
<gene>
    <name evidence="3" type="ORF">MEBOL_005128</name>
</gene>
<evidence type="ECO:0000259" key="2">
    <source>
        <dbReference type="PROSITE" id="PS50405"/>
    </source>
</evidence>
<dbReference type="CDD" id="cd00570">
    <property type="entry name" value="GST_N_family"/>
    <property type="match status" value="1"/>
</dbReference>
<dbReference type="SUPFAM" id="SSF52833">
    <property type="entry name" value="Thioredoxin-like"/>
    <property type="match status" value="1"/>
</dbReference>
<organism evidence="3 4">
    <name type="scientific">Melittangium boletus DSM 14713</name>
    <dbReference type="NCBI Taxonomy" id="1294270"/>
    <lineage>
        <taxon>Bacteria</taxon>
        <taxon>Pseudomonadati</taxon>
        <taxon>Myxococcota</taxon>
        <taxon>Myxococcia</taxon>
        <taxon>Myxococcales</taxon>
        <taxon>Cystobacterineae</taxon>
        <taxon>Archangiaceae</taxon>
        <taxon>Melittangium</taxon>
    </lineage>
</organism>
<accession>A0A250IIT7</accession>
<dbReference type="InterPro" id="IPR036249">
    <property type="entry name" value="Thioredoxin-like_sf"/>
</dbReference>
<dbReference type="CDD" id="cd00299">
    <property type="entry name" value="GST_C_family"/>
    <property type="match status" value="1"/>
</dbReference>
<proteinExistence type="predicted"/>
<dbReference type="InterPro" id="IPR010987">
    <property type="entry name" value="Glutathione-S-Trfase_C-like"/>
</dbReference>
<dbReference type="PROSITE" id="PS50404">
    <property type="entry name" value="GST_NTER"/>
    <property type="match status" value="1"/>
</dbReference>
<reference evidence="3 4" key="1">
    <citation type="submission" date="2017-06" db="EMBL/GenBank/DDBJ databases">
        <authorList>
            <person name="Kim H.J."/>
            <person name="Triplett B.A."/>
        </authorList>
    </citation>
    <scope>NUCLEOTIDE SEQUENCE [LARGE SCALE GENOMIC DNA]</scope>
    <source>
        <strain evidence="3 4">DSM 14713</strain>
    </source>
</reference>
<dbReference type="OrthoDB" id="5242791at2"/>